<proteinExistence type="predicted"/>
<dbReference type="Gene3D" id="3.40.930.10">
    <property type="entry name" value="Mannitol-specific EII, Chain A"/>
    <property type="match status" value="1"/>
</dbReference>
<dbReference type="Pfam" id="PF07565">
    <property type="entry name" value="Band_3_cyto"/>
    <property type="match status" value="1"/>
</dbReference>
<feature type="region of interest" description="Disordered" evidence="1">
    <location>
        <begin position="1"/>
        <end position="52"/>
    </location>
</feature>
<evidence type="ECO:0000259" key="2">
    <source>
        <dbReference type="Pfam" id="PF07565"/>
    </source>
</evidence>
<evidence type="ECO:0000313" key="4">
    <source>
        <dbReference type="Proteomes" id="UP000272942"/>
    </source>
</evidence>
<gene>
    <name evidence="3" type="ORF">ECPE_LOCUS14804</name>
</gene>
<evidence type="ECO:0000313" key="3">
    <source>
        <dbReference type="EMBL" id="VDP92076.1"/>
    </source>
</evidence>
<dbReference type="InterPro" id="IPR013769">
    <property type="entry name" value="Band3_cytoplasmic_dom"/>
</dbReference>
<dbReference type="InterPro" id="IPR016152">
    <property type="entry name" value="PTrfase/Anion_transptr"/>
</dbReference>
<feature type="compositionally biased region" description="Basic and acidic residues" evidence="1">
    <location>
        <begin position="34"/>
        <end position="43"/>
    </location>
</feature>
<dbReference type="GO" id="GO:0051453">
    <property type="term" value="P:regulation of intracellular pH"/>
    <property type="evidence" value="ECO:0007669"/>
    <property type="project" value="TreeGrafter"/>
</dbReference>
<dbReference type="PANTHER" id="PTHR11453">
    <property type="entry name" value="ANION EXCHANGE PROTEIN"/>
    <property type="match status" value="1"/>
</dbReference>
<dbReference type="WBParaSite" id="ECPE_0001484401-mRNA-1">
    <property type="protein sequence ID" value="ECPE_0001484401-mRNA-1"/>
    <property type="gene ID" value="ECPE_0001484401"/>
</dbReference>
<dbReference type="AlphaFoldDB" id="A0A183B6G9"/>
<dbReference type="PANTHER" id="PTHR11453:SF36">
    <property type="entry name" value="ANION EXCHANGE PROTEIN"/>
    <property type="match status" value="1"/>
</dbReference>
<dbReference type="OrthoDB" id="1735926at2759"/>
<name>A0A183B6G9_9TREM</name>
<dbReference type="GO" id="GO:0005886">
    <property type="term" value="C:plasma membrane"/>
    <property type="evidence" value="ECO:0007669"/>
    <property type="project" value="TreeGrafter"/>
</dbReference>
<dbReference type="GO" id="GO:0008510">
    <property type="term" value="F:sodium:bicarbonate symporter activity"/>
    <property type="evidence" value="ECO:0007669"/>
    <property type="project" value="TreeGrafter"/>
</dbReference>
<evidence type="ECO:0000256" key="1">
    <source>
        <dbReference type="SAM" id="MobiDB-lite"/>
    </source>
</evidence>
<reference evidence="3 4" key="2">
    <citation type="submission" date="2018-11" db="EMBL/GenBank/DDBJ databases">
        <authorList>
            <consortium name="Pathogen Informatics"/>
        </authorList>
    </citation>
    <scope>NUCLEOTIDE SEQUENCE [LARGE SCALE GENOMIC DNA]</scope>
    <source>
        <strain evidence="3 4">Egypt</strain>
    </source>
</reference>
<reference evidence="5" key="1">
    <citation type="submission" date="2016-06" db="UniProtKB">
        <authorList>
            <consortium name="WormBaseParasite"/>
        </authorList>
    </citation>
    <scope>IDENTIFICATION</scope>
</reference>
<dbReference type="EMBL" id="UZAN01058596">
    <property type="protein sequence ID" value="VDP92076.1"/>
    <property type="molecule type" value="Genomic_DNA"/>
</dbReference>
<keyword evidence="4" id="KW-1185">Reference proteome</keyword>
<dbReference type="Proteomes" id="UP000272942">
    <property type="component" value="Unassembled WGS sequence"/>
</dbReference>
<sequence length="368" mass="40682">MLIGLPSGEGASLHVSLTPSTQPGHRHRRRRKHESSQPKEDGAKPQSTDPSEHVMFLLGEGDGEEGQAHQLFCELDELWHDATGSGETEWREAARWIKFEEVVEENGERWSKPHVATLSLYSLFELRNCLANGLIMLNLEAFTMEQIADLVLNVLVSDNRLPAEMRENVNEILLRRHVHLHERLRPKLGARSASNLPIIRSLADIGKRHSSKDVEKGITLSHAHTELTSQPSLAKLSSYAGIDTLDPTLAAHVAAHAQAQPQGGHSEVMTGSLQGKFDLHFLKKIPPGSETSNILVGETNFLPAPITVFIRLKEAVLLGDLTEVPVPTRFLFLHLGVAGNALKYREIGRSMGVLMSDDVSLTYLLCLE</sequence>
<dbReference type="GO" id="GO:0008509">
    <property type="term" value="F:monoatomic anion transmembrane transporter activity"/>
    <property type="evidence" value="ECO:0007669"/>
    <property type="project" value="InterPro"/>
</dbReference>
<feature type="domain" description="Band 3 cytoplasmic" evidence="2">
    <location>
        <begin position="69"/>
        <end position="359"/>
    </location>
</feature>
<feature type="compositionally biased region" description="Basic residues" evidence="1">
    <location>
        <begin position="24"/>
        <end position="33"/>
    </location>
</feature>
<organism evidence="5">
    <name type="scientific">Echinostoma caproni</name>
    <dbReference type="NCBI Taxonomy" id="27848"/>
    <lineage>
        <taxon>Eukaryota</taxon>
        <taxon>Metazoa</taxon>
        <taxon>Spiralia</taxon>
        <taxon>Lophotrochozoa</taxon>
        <taxon>Platyhelminthes</taxon>
        <taxon>Trematoda</taxon>
        <taxon>Digenea</taxon>
        <taxon>Plagiorchiida</taxon>
        <taxon>Echinostomata</taxon>
        <taxon>Echinostomatoidea</taxon>
        <taxon>Echinostomatidae</taxon>
        <taxon>Echinostoma</taxon>
    </lineage>
</organism>
<accession>A0A183B6G9</accession>
<evidence type="ECO:0000313" key="5">
    <source>
        <dbReference type="WBParaSite" id="ECPE_0001484401-mRNA-1"/>
    </source>
</evidence>
<dbReference type="SUPFAM" id="SSF55804">
    <property type="entry name" value="Phoshotransferase/anion transport protein"/>
    <property type="match status" value="1"/>
</dbReference>
<dbReference type="GO" id="GO:0005452">
    <property type="term" value="F:solute:inorganic anion antiporter activity"/>
    <property type="evidence" value="ECO:0007669"/>
    <property type="project" value="InterPro"/>
</dbReference>
<protein>
    <submittedName>
        <fullName evidence="5">Band_3_cyto domain-containing protein</fullName>
    </submittedName>
</protein>
<dbReference type="InterPro" id="IPR003020">
    <property type="entry name" value="HCO3_transpt_euk"/>
</dbReference>